<evidence type="ECO:0000313" key="2">
    <source>
        <dbReference type="EMBL" id="KAH7987104.1"/>
    </source>
</evidence>
<feature type="compositionally biased region" description="Acidic residues" evidence="1">
    <location>
        <begin position="1"/>
        <end position="16"/>
    </location>
</feature>
<comment type="caution">
    <text evidence="2">The sequence shown here is derived from an EMBL/GenBank/DDBJ whole genome shotgun (WGS) entry which is preliminary data.</text>
</comment>
<reference evidence="2" key="2">
    <citation type="submission" date="2021-09" db="EMBL/GenBank/DDBJ databases">
        <authorList>
            <person name="Jia N."/>
            <person name="Wang J."/>
            <person name="Shi W."/>
            <person name="Du L."/>
            <person name="Sun Y."/>
            <person name="Zhan W."/>
            <person name="Jiang J."/>
            <person name="Wang Q."/>
            <person name="Zhang B."/>
            <person name="Ji P."/>
            <person name="Sakyi L.B."/>
            <person name="Cui X."/>
            <person name="Yuan T."/>
            <person name="Jiang B."/>
            <person name="Yang W."/>
            <person name="Lam T.T.-Y."/>
            <person name="Chang Q."/>
            <person name="Ding S."/>
            <person name="Wang X."/>
            <person name="Zhu J."/>
            <person name="Ruan X."/>
            <person name="Zhao L."/>
            <person name="Wei J."/>
            <person name="Que T."/>
            <person name="Du C."/>
            <person name="Cheng J."/>
            <person name="Dai P."/>
            <person name="Han X."/>
            <person name="Huang E."/>
            <person name="Gao Y."/>
            <person name="Liu J."/>
            <person name="Shao H."/>
            <person name="Ye R."/>
            <person name="Li L."/>
            <person name="Wei W."/>
            <person name="Wang X."/>
            <person name="Wang C."/>
            <person name="Huo Q."/>
            <person name="Li W."/>
            <person name="Guo W."/>
            <person name="Chen H."/>
            <person name="Chen S."/>
            <person name="Zhou L."/>
            <person name="Zhou L."/>
            <person name="Ni X."/>
            <person name="Tian J."/>
            <person name="Zhou Y."/>
            <person name="Sheng Y."/>
            <person name="Liu T."/>
            <person name="Pan Y."/>
            <person name="Xia L."/>
            <person name="Li J."/>
            <person name="Zhao F."/>
            <person name="Cao W."/>
        </authorList>
    </citation>
    <scope>NUCLEOTIDE SEQUENCE</scope>
    <source>
        <strain evidence="2">Rsan-2018</strain>
        <tissue evidence="2">Larvae</tissue>
    </source>
</reference>
<gene>
    <name evidence="2" type="ORF">HPB52_024515</name>
</gene>
<proteinExistence type="predicted"/>
<reference evidence="2" key="1">
    <citation type="journal article" date="2020" name="Cell">
        <title>Large-Scale Comparative Analyses of Tick Genomes Elucidate Their Genetic Diversity and Vector Capacities.</title>
        <authorList>
            <consortium name="Tick Genome and Microbiome Consortium (TIGMIC)"/>
            <person name="Jia N."/>
            <person name="Wang J."/>
            <person name="Shi W."/>
            <person name="Du L."/>
            <person name="Sun Y."/>
            <person name="Zhan W."/>
            <person name="Jiang J.F."/>
            <person name="Wang Q."/>
            <person name="Zhang B."/>
            <person name="Ji P."/>
            <person name="Bell-Sakyi L."/>
            <person name="Cui X.M."/>
            <person name="Yuan T.T."/>
            <person name="Jiang B.G."/>
            <person name="Yang W.F."/>
            <person name="Lam T.T."/>
            <person name="Chang Q.C."/>
            <person name="Ding S.J."/>
            <person name="Wang X.J."/>
            <person name="Zhu J.G."/>
            <person name="Ruan X.D."/>
            <person name="Zhao L."/>
            <person name="Wei J.T."/>
            <person name="Ye R.Z."/>
            <person name="Que T.C."/>
            <person name="Du C.H."/>
            <person name="Zhou Y.H."/>
            <person name="Cheng J.X."/>
            <person name="Dai P.F."/>
            <person name="Guo W.B."/>
            <person name="Han X.H."/>
            <person name="Huang E.J."/>
            <person name="Li L.F."/>
            <person name="Wei W."/>
            <person name="Gao Y.C."/>
            <person name="Liu J.Z."/>
            <person name="Shao H.Z."/>
            <person name="Wang X."/>
            <person name="Wang C.C."/>
            <person name="Yang T.C."/>
            <person name="Huo Q.B."/>
            <person name="Li W."/>
            <person name="Chen H.Y."/>
            <person name="Chen S.E."/>
            <person name="Zhou L.G."/>
            <person name="Ni X.B."/>
            <person name="Tian J.H."/>
            <person name="Sheng Y."/>
            <person name="Liu T."/>
            <person name="Pan Y.S."/>
            <person name="Xia L.Y."/>
            <person name="Li J."/>
            <person name="Zhao F."/>
            <person name="Cao W.C."/>
        </authorList>
    </citation>
    <scope>NUCLEOTIDE SEQUENCE</scope>
    <source>
        <strain evidence="2">Rsan-2018</strain>
    </source>
</reference>
<protein>
    <submittedName>
        <fullName evidence="2">Uncharacterized protein</fullName>
    </submittedName>
</protein>
<dbReference type="VEuPathDB" id="VectorBase:RSAN_032020"/>
<feature type="region of interest" description="Disordered" evidence="1">
    <location>
        <begin position="172"/>
        <end position="214"/>
    </location>
</feature>
<name>A0A9D4YS20_RHISA</name>
<feature type="compositionally biased region" description="Polar residues" evidence="1">
    <location>
        <begin position="63"/>
        <end position="73"/>
    </location>
</feature>
<sequence length="214" mass="23621">MAATTEEMESSADDLEATTGASATPNEEEDATYEDAGFAADKTGWKMVTSRKTKKKERAETAVQPSQQENHPSGGQYEVSAYEAAPSDTCKGVVRHIDAADDHRTIDSDIVNNRNPTALAAKRIKNSGLVIVVFDGLRVPNFVRYGPTLHDDYERDWSNKIRHNRLKKTSNRRNEADLRQRRRRAATPAIDRGAAHQRGHRPLAGLAQGHGCVS</sequence>
<evidence type="ECO:0000313" key="3">
    <source>
        <dbReference type="Proteomes" id="UP000821837"/>
    </source>
</evidence>
<keyword evidence="3" id="KW-1185">Reference proteome</keyword>
<accession>A0A9D4YS20</accession>
<feature type="region of interest" description="Disordered" evidence="1">
    <location>
        <begin position="1"/>
        <end position="75"/>
    </location>
</feature>
<dbReference type="Proteomes" id="UP000821837">
    <property type="component" value="Unassembled WGS sequence"/>
</dbReference>
<evidence type="ECO:0000256" key="1">
    <source>
        <dbReference type="SAM" id="MobiDB-lite"/>
    </source>
</evidence>
<organism evidence="2 3">
    <name type="scientific">Rhipicephalus sanguineus</name>
    <name type="common">Brown dog tick</name>
    <name type="synonym">Ixodes sanguineus</name>
    <dbReference type="NCBI Taxonomy" id="34632"/>
    <lineage>
        <taxon>Eukaryota</taxon>
        <taxon>Metazoa</taxon>
        <taxon>Ecdysozoa</taxon>
        <taxon>Arthropoda</taxon>
        <taxon>Chelicerata</taxon>
        <taxon>Arachnida</taxon>
        <taxon>Acari</taxon>
        <taxon>Parasitiformes</taxon>
        <taxon>Ixodida</taxon>
        <taxon>Ixodoidea</taxon>
        <taxon>Ixodidae</taxon>
        <taxon>Rhipicephalinae</taxon>
        <taxon>Rhipicephalus</taxon>
        <taxon>Rhipicephalus</taxon>
    </lineage>
</organism>
<dbReference type="EMBL" id="JABSTV010000123">
    <property type="protein sequence ID" value="KAH7987104.1"/>
    <property type="molecule type" value="Genomic_DNA"/>
</dbReference>
<dbReference type="AlphaFoldDB" id="A0A9D4YS20"/>